<protein>
    <submittedName>
        <fullName evidence="1">Uncharacterized protein</fullName>
    </submittedName>
</protein>
<evidence type="ECO:0000313" key="1">
    <source>
        <dbReference type="EMBL" id="KAA1110717.1"/>
    </source>
</evidence>
<organism evidence="1 2">
    <name type="scientific">Puccinia graminis f. sp. tritici</name>
    <dbReference type="NCBI Taxonomy" id="56615"/>
    <lineage>
        <taxon>Eukaryota</taxon>
        <taxon>Fungi</taxon>
        <taxon>Dikarya</taxon>
        <taxon>Basidiomycota</taxon>
        <taxon>Pucciniomycotina</taxon>
        <taxon>Pucciniomycetes</taxon>
        <taxon>Pucciniales</taxon>
        <taxon>Pucciniaceae</taxon>
        <taxon>Puccinia</taxon>
    </lineage>
</organism>
<comment type="caution">
    <text evidence="1">The sequence shown here is derived from an EMBL/GenBank/DDBJ whole genome shotgun (WGS) entry which is preliminary data.</text>
</comment>
<dbReference type="EMBL" id="VSWC01000027">
    <property type="protein sequence ID" value="KAA1110717.1"/>
    <property type="molecule type" value="Genomic_DNA"/>
</dbReference>
<evidence type="ECO:0000313" key="2">
    <source>
        <dbReference type="Proteomes" id="UP000324748"/>
    </source>
</evidence>
<name>A0A5B0QBX8_PUCGR</name>
<gene>
    <name evidence="1" type="ORF">PGT21_030257</name>
</gene>
<dbReference type="AlphaFoldDB" id="A0A5B0QBX8"/>
<sequence>MDTYPGSLDLEIEMSTLSHKMPENPNEEIIHGRKWTRLSQRVQDIMAINSVRRPSRIGFSVRNELQAPSQAGCVTGQRENLMLESSCQATVRATLTKG</sequence>
<accession>A0A5B0QBX8</accession>
<keyword evidence="2" id="KW-1185">Reference proteome</keyword>
<reference evidence="1 2" key="1">
    <citation type="submission" date="2019-05" db="EMBL/GenBank/DDBJ databases">
        <title>Emergence of the Ug99 lineage of the wheat stem rust pathogen through somatic hybridization.</title>
        <authorList>
            <person name="Li F."/>
            <person name="Upadhyaya N.M."/>
            <person name="Sperschneider J."/>
            <person name="Matny O."/>
            <person name="Nguyen-Phuc H."/>
            <person name="Mago R."/>
            <person name="Raley C."/>
            <person name="Miller M.E."/>
            <person name="Silverstein K.A.T."/>
            <person name="Henningsen E."/>
            <person name="Hirsch C.D."/>
            <person name="Visser B."/>
            <person name="Pretorius Z.A."/>
            <person name="Steffenson B.J."/>
            <person name="Schwessinger B."/>
            <person name="Dodds P.N."/>
            <person name="Figueroa M."/>
        </authorList>
    </citation>
    <scope>NUCLEOTIDE SEQUENCE [LARGE SCALE GENOMIC DNA]</scope>
    <source>
        <strain evidence="1">21-0</strain>
    </source>
</reference>
<proteinExistence type="predicted"/>
<dbReference type="Proteomes" id="UP000324748">
    <property type="component" value="Unassembled WGS sequence"/>
</dbReference>